<feature type="compositionally biased region" description="Polar residues" evidence="1">
    <location>
        <begin position="1278"/>
        <end position="1294"/>
    </location>
</feature>
<feature type="region of interest" description="Disordered" evidence="1">
    <location>
        <begin position="1017"/>
        <end position="1038"/>
    </location>
</feature>
<feature type="region of interest" description="Disordered" evidence="1">
    <location>
        <begin position="3804"/>
        <end position="3888"/>
    </location>
</feature>
<feature type="compositionally biased region" description="Low complexity" evidence="1">
    <location>
        <begin position="2334"/>
        <end position="2373"/>
    </location>
</feature>
<feature type="compositionally biased region" description="Polar residues" evidence="1">
    <location>
        <begin position="1956"/>
        <end position="1982"/>
    </location>
</feature>
<evidence type="ECO:0000256" key="1">
    <source>
        <dbReference type="SAM" id="MobiDB-lite"/>
    </source>
</evidence>
<dbReference type="GO" id="GO:0035556">
    <property type="term" value="P:intracellular signal transduction"/>
    <property type="evidence" value="ECO:0007669"/>
    <property type="project" value="InterPro"/>
</dbReference>
<feature type="domain" description="Guanylate cyclase" evidence="2">
    <location>
        <begin position="690"/>
        <end position="744"/>
    </location>
</feature>
<feature type="region of interest" description="Disordered" evidence="1">
    <location>
        <begin position="1866"/>
        <end position="2003"/>
    </location>
</feature>
<dbReference type="Proteomes" id="UP000613740">
    <property type="component" value="Unassembled WGS sequence"/>
</dbReference>
<feature type="compositionally biased region" description="Polar residues" evidence="1">
    <location>
        <begin position="961"/>
        <end position="971"/>
    </location>
</feature>
<feature type="region of interest" description="Disordered" evidence="1">
    <location>
        <begin position="1622"/>
        <end position="1675"/>
    </location>
</feature>
<feature type="compositionally biased region" description="Gly residues" evidence="1">
    <location>
        <begin position="2632"/>
        <end position="2643"/>
    </location>
</feature>
<feature type="compositionally biased region" description="Polar residues" evidence="1">
    <location>
        <begin position="906"/>
        <end position="916"/>
    </location>
</feature>
<dbReference type="SUPFAM" id="SSF55073">
    <property type="entry name" value="Nucleotide cyclase"/>
    <property type="match status" value="2"/>
</dbReference>
<feature type="compositionally biased region" description="Polar residues" evidence="1">
    <location>
        <begin position="3311"/>
        <end position="3323"/>
    </location>
</feature>
<feature type="region of interest" description="Disordered" evidence="1">
    <location>
        <begin position="902"/>
        <end position="1002"/>
    </location>
</feature>
<feature type="compositionally biased region" description="Low complexity" evidence="1">
    <location>
        <begin position="1879"/>
        <end position="1911"/>
    </location>
</feature>
<feature type="region of interest" description="Disordered" evidence="1">
    <location>
        <begin position="2073"/>
        <end position="2115"/>
    </location>
</feature>
<feature type="compositionally biased region" description="Low complexity" evidence="1">
    <location>
        <begin position="2073"/>
        <end position="2092"/>
    </location>
</feature>
<proteinExistence type="predicted"/>
<feature type="region of interest" description="Disordered" evidence="1">
    <location>
        <begin position="2536"/>
        <end position="2611"/>
    </location>
</feature>
<evidence type="ECO:0000259" key="2">
    <source>
        <dbReference type="PROSITE" id="PS50125"/>
    </source>
</evidence>
<feature type="compositionally biased region" description="Gly residues" evidence="1">
    <location>
        <begin position="2900"/>
        <end position="2915"/>
    </location>
</feature>
<feature type="region of interest" description="Disordered" evidence="1">
    <location>
        <begin position="2997"/>
        <end position="3019"/>
    </location>
</feature>
<feature type="region of interest" description="Disordered" evidence="1">
    <location>
        <begin position="1407"/>
        <end position="1515"/>
    </location>
</feature>
<comment type="caution">
    <text evidence="3">The sequence shown here is derived from an EMBL/GenBank/DDBJ whole genome shotgun (WGS) entry which is preliminary data.</text>
</comment>
<feature type="region of interest" description="Disordered" evidence="1">
    <location>
        <begin position="1252"/>
        <end position="1363"/>
    </location>
</feature>
<feature type="compositionally biased region" description="Polar residues" evidence="1">
    <location>
        <begin position="2379"/>
        <end position="2389"/>
    </location>
</feature>
<feature type="compositionally biased region" description="Polar residues" evidence="1">
    <location>
        <begin position="3871"/>
        <end position="3884"/>
    </location>
</feature>
<feature type="region of interest" description="Disordered" evidence="1">
    <location>
        <begin position="2201"/>
        <end position="2230"/>
    </location>
</feature>
<feature type="region of interest" description="Disordered" evidence="1">
    <location>
        <begin position="2632"/>
        <end position="2689"/>
    </location>
</feature>
<feature type="region of interest" description="Disordered" evidence="1">
    <location>
        <begin position="1096"/>
        <end position="1124"/>
    </location>
</feature>
<feature type="compositionally biased region" description="Low complexity" evidence="1">
    <location>
        <begin position="1105"/>
        <end position="1120"/>
    </location>
</feature>
<feature type="region of interest" description="Disordered" evidence="1">
    <location>
        <begin position="2853"/>
        <end position="2923"/>
    </location>
</feature>
<dbReference type="SUPFAM" id="SSF53850">
    <property type="entry name" value="Periplasmic binding protein-like II"/>
    <property type="match status" value="1"/>
</dbReference>
<feature type="compositionally biased region" description="Polar residues" evidence="1">
    <location>
        <begin position="985"/>
        <end position="1002"/>
    </location>
</feature>
<feature type="compositionally biased region" description="Low complexity" evidence="1">
    <location>
        <begin position="2997"/>
        <end position="3011"/>
    </location>
</feature>
<feature type="compositionally biased region" description="Low complexity" evidence="1">
    <location>
        <begin position="1026"/>
        <end position="1038"/>
    </location>
</feature>
<feature type="region of interest" description="Disordered" evidence="1">
    <location>
        <begin position="4184"/>
        <end position="4226"/>
    </location>
</feature>
<feature type="region of interest" description="Disordered" evidence="1">
    <location>
        <begin position="1757"/>
        <end position="1845"/>
    </location>
</feature>
<feature type="region of interest" description="Disordered" evidence="1">
    <location>
        <begin position="3297"/>
        <end position="3331"/>
    </location>
</feature>
<feature type="region of interest" description="Disordered" evidence="1">
    <location>
        <begin position="2698"/>
        <end position="2717"/>
    </location>
</feature>
<feature type="compositionally biased region" description="Low complexity" evidence="1">
    <location>
        <begin position="1407"/>
        <end position="1421"/>
    </location>
</feature>
<feature type="compositionally biased region" description="Pro residues" evidence="1">
    <location>
        <begin position="88"/>
        <end position="100"/>
    </location>
</feature>
<evidence type="ECO:0000313" key="3">
    <source>
        <dbReference type="EMBL" id="KAG2447133.1"/>
    </source>
</evidence>
<feature type="compositionally biased region" description="Low complexity" evidence="1">
    <location>
        <begin position="1796"/>
        <end position="1837"/>
    </location>
</feature>
<dbReference type="PROSITE" id="PS50125">
    <property type="entry name" value="GUANYLATE_CYCLASE_2"/>
    <property type="match status" value="1"/>
</dbReference>
<sequence>MVLSNEASAEIEWRQVVANDGSTCVQTELTSEGTLGSASCSGLPLERALFSCLVMADGGEVPAPRVLVAQQDNALISSGGTAGSGSGPGPPLPSAGLPTPPSFGAGGGGGVLEQMAGYLAAALPGRGAAVEQMSIDSFEEQLFRREGWAANSSDVAGLPVSPLSTYLLADQLAPLGALLPRDARLQWSDFNAFFRTVAAVYDGEVISVPYTAEIPLLFYRTDVFAERGLRPPATWHEYLHLAGQLHGASMRVSPHANSTIAGWCESFPTGCSYDGITLASIWTNFVARQGPQAGVFFDPQTMSPRLAGAGMAESIRVFRAMHAFVLEPHPPDCLRNSLAYILQNCALFPAVSTLWKHVMATGGDFLRGRLGVARLPGSELVEHPDTGELVPCTQALCPFGELTDMQSPAPAVTRYDLSLSQQGPGTSSPLRGPVPPAHNSTGSSGPSGRSRSLLGSGSDRRQAWVNYAPFLGRGAMSLGVSARANPAWQYAAWRAISAALAPEAMWASLLDPNTAFSPVRDSHMDEGNIGRWVAAGYDRGAALGYLSAFRGVVLHPNAVMSPRIPGTERLGRILADLSSVLQYNASVSEVALVQQLRADLRLAFNASDPVLRQRYRADIGYTTAPVIVSAAQAVSSGLTAGAIAGVVVSTVAGTALLGVLCLLLGRGYNKYRSHLVIRMSSAPTYGHDTSLMITDIMDSTKLWEQVDEAVMDVSLDMHNRTIRHLLPKYGAYECHTEGDSFILAYHTAADAVACALEIQVALLHLDWPEELLLADACRAVLALPPPSAAAGPSPPVTSRGGLFGGGGGRILAGAAAAMERMGVSTSRMSLDTALARGPGYSFGTHGGIMGTPSGIGMGLGPELSMGAHTARQLSGGPGSPYHISGSGAMSFMLAGRPSGAGGGTVGVNSRQPSSNLFALGSQGLSGVPNRSGDGRKGFPGNGAPGFVRAQTEEGDGPGSPQVGSSNVSSATPRRMGRRRTHGDSDTAQTRSNSNLDRNVFAQSDNGSGLVMLPISPRAAASPGLPPQLQSAQLQQQQSGQVYHPNQPYLPQTHIQRGGPSIPSPIPEGRPSRRDLQLPASAVGAAAAEFYGGQGAAGAMGGGSGTPSRRTSSYGRSSSHTMWPGGGNTANTGLSNWSTASAASGLALTGGAGVTLAPAPTPAAASGAGSGRWQAGSFSGPAVGLTSPALPLSRGASTAAASQYSRTTASASGAAGPGESSPRSGPGGGAAAAAAAAATALVEGAGVVAAARGGGGHNDNSQYLGGFPSERTGRDQGPARSSHSWQPGPSAQQLPSPGLPAPLSVTEATAERPLPPSHSGPLPLHYLESHLHPPPASQHHIRLPPSLRRTADGNALSGARRMGSPDVVGTNQLIISNGFDSSIRRLSGAGMGAGAGASGPLLSTGGTGLASGASDNNSSGALQRLGHSGSGPALYAQSLRSSTGPPPGLLGPVAELASMAEGEEDEEVEAEAEEGDGEGTSGQAEDQEAPSRRRSTSGQGGRMCRVDGSEPGESVSAPLQLVTKGSRKADPGLMPAALHTHCEGGLRSYRAALKPGTAASSAVASDGAAGGLHNDEAAGDGAAAAASAGYSSPFALNGWLRAVFAQEMAAAAGTTTSTGATATGFDSAAGPGSTGAGPSNGFGSVNAGRSPGPGSASIGPGSGGASMGNTAGPSTGSFHVSTTAGMAPASAAANSAVSWAGASLSLRHMPALRLSNSQRYALHQPQHPSEMALMHAIIGAGTAGSAMDSDARLTVMEDLDSGGPDALRTGSGSHRLRTGATTAGNGSPGMAAGEGGHAPAAGPALSGLGRPPRAPQRGAQPNADAGAGADTAANADGSRNGGCGGGAQAEGLGKLVLLEEDEEQDDIIDGNSAPAPGPPSARAALLPLPAMPTDTRGSSRPSPSPLTLRPNSIKFGSRQPQRLEDAAAPRAGAGADAASSSPRDCDRSSQLPGPGPLQSQCAAIPVSTGSEQAHPSSFRSQSPRADLQAFATSTPPQPPPAQARWPPWRAFTMSGVPASTPTSSAAALLALRPASSRTAAKPTNNDSSALPSGLLRAPSLFAKRLFGLSGGSAVSATAAAPPSAGTGAGSPVSLPRSPTGDANGSSGTGCGPPMARTAVPQGAALALEGISAGADQAVDSSGSAAVLGGSGYPAPGTPRSIAGGNGTTPSGALSPFAAPGAGAGKGGGERLTERITSLMSSRSPFLFSGGSKLRSRRQRPSVGGGGGLHPEGEPDMAAVLLCRRPADRRTFRHALLQLCYCQHATASAVGGGAGRAAVRRGSVTALLSPLAGLMGGTSPVAAVTATGTPPGSGARRAMLSMRDSVLTPELLAAAGSAAPSPSSHHPMALLSPKGYSSNATGASSSRGGAANSSAEDSDRVTGTATGTSGDELSYPAVSGRGSAASAGAVQATMGAAGGSARLADAQGVGGAAGSLGLPAPGMAQARPGPPAARVASAGTFGGRAGSSSSAVASRALMPSGAAAAAAAAGQGLDLGPLAATAAIDVESSWVEAHSASVLHSRGAATASRMLEGTSAEHAAVSGAQLPRLRGSSAGEGSASSECPAGAPAGAPDIEHSPALHATPSGGALAGARSRRGSRSVVKVNSDGGISHVRSSSSFMQVVGRFKSLVAGGGAGPKGGSGAGAHDGSRRSSLLSQGDSAVEGRSPSLSRRKRDDGPSPLPPGKGSDASRSRLQLLELPAPDSDAFEPRSSDPSPRAATPAAAIAVAAAAAAKASAAAVAAAKSFRRGKQPDMVTAAESAAANGANATGGGNADAPWLVPSGLDDPTGLLVRRAVSHTAAVNHMRGSRRVAALQRRLPYLEAAARAHTLGRPYQVGPSAAALAVAARGALQPEPALEEPGLPPTSAAIPTPGGAATAASPLPAHGSREAADGAAPCELGLDGAGGSGGASGRGSGRPTGSSSATAGAAAASASACGPGCSDDGCGTSTATTTVHMAPAVSGPSLPGGAGPASPGAKRAVGLGPALLAAAGAAGAAADQASGSAAPPSASAKSQKLQPPPKLADAVLVRRRHSMASLATLWPGAFQNPLAAYGPAGPSRFLAAEVLHELSTAADTAPGLGAAPAAGGLQVELVDGGDRAQEVDAEAGPAGSEPGGWKALSGALRGVLKLGGGGGGGGGTGNSGNRRGSVARGPSFEVLRASGKLPGITTPTDTPLPLAVDGASSGVQRSAMSMTQLRDALRQGSFTAAAGASAAAMVATGGATSRSAVFGSQVQAALLAQMQVQQQAAASQAAAQQALGSPLVWGRTAMAGQGRYPGVPPTASTLASRTAPNNIVAAGGPLLQTSQPVPPSPRDTSMSLPKSRTASGMGGGVAQPAAWQPGSSFPARMAATAHGFQGHAGAAAAVVAGAPHLQHSNSNRSHQSHISVASGGGTVLQRLLPTRRLSGTGVQTPRGSHGPAPLCFRGFRVRIGVSSGLTVGRDVIWVKASGRVAYSGYCMSLTKLVADAGMGGMVLLSGDAWERLQPWPEPLANAKALHCGRYELTDVKDTAGGSFLLSAMASEYGGGAYWARGRSGGGLGAAASGGGLREVVTDVFSVTNSALLPRLAHWEQDGCACGLRHGRRLVPGIMDAPLGRVTFVCVGVVGLPVLRAWDAACAAESLGLWEATVLDVAAAWEGHPAAMSDGVALVAFHEPVFALAFAVALQASLREEVAWPEALLEHSLGEALELPAVRFRGLRTRATAETAEQVRFDVRAATSGALYLNQAPKVMKRLRAMAARARMGQLLCRGGVAVELLRAAGRAAAALSVPGDVQRLDSGTTTVTTSHAGGGGPGGMLVPANRTMSMLSQTGSQGGRATPRGSFGGVLSLTGGGSQRAFFSGRSSRRGGAGGAGGTASGAPTGLPARTPSLANARASSATLGPRSRSSTDGDDVLAELPAALLGPAPAVAPVVPPSALLPAATDGLPASAPADHAPFAGDPSTGAAAAAAVAPARSNVVPTEESRLTNSSAAADSGAAAAVSAGMSTEGTGTGTVCATFAHNVMAASSPARAAFVSPAASPLLSQLHVRLPSPPLHPDHQDAPYGVGSPVGEIARAEDSAGGATVAAAAADLSLSMALLRCSNRAASLQQLLLRLSMLPLLDEAPPAKPKRVHAAQESAASQHPPSPRHAATGEEARDLAHGKKPLSRVGTGTGTGEAADGASSAIGAKVLEALAVHGDDSVVRLPRVGEEVGGGPHVDEDGASDSGGGPDEGSRSRGPGGGRGRRPTADAMAAAAAAAAAGGERRGAMRLGLPVLSAEAVKPNGVYLVVLRTG</sequence>
<dbReference type="OrthoDB" id="2021138at2759"/>
<dbReference type="Gene3D" id="3.40.190.10">
    <property type="entry name" value="Periplasmic binding protein-like II"/>
    <property type="match status" value="2"/>
</dbReference>
<feature type="region of interest" description="Disordered" evidence="1">
    <location>
        <begin position="418"/>
        <end position="456"/>
    </location>
</feature>
<dbReference type="InterPro" id="IPR001054">
    <property type="entry name" value="A/G_cyclase"/>
</dbReference>
<evidence type="ECO:0000313" key="4">
    <source>
        <dbReference type="Proteomes" id="UP000613740"/>
    </source>
</evidence>
<feature type="compositionally biased region" description="Low complexity" evidence="1">
    <location>
        <begin position="1204"/>
        <end position="1223"/>
    </location>
</feature>
<feature type="compositionally biased region" description="Polar residues" evidence="1">
    <location>
        <begin position="418"/>
        <end position="429"/>
    </location>
</feature>
<dbReference type="EMBL" id="JAEHOD010000023">
    <property type="protein sequence ID" value="KAG2447133.1"/>
    <property type="molecule type" value="Genomic_DNA"/>
</dbReference>
<feature type="region of interest" description="Disordered" evidence="1">
    <location>
        <begin position="2156"/>
        <end position="2188"/>
    </location>
</feature>
<feature type="region of interest" description="Disordered" evidence="1">
    <location>
        <begin position="4102"/>
        <end position="4156"/>
    </location>
</feature>
<dbReference type="GO" id="GO:0009190">
    <property type="term" value="P:cyclic nucleotide biosynthetic process"/>
    <property type="evidence" value="ECO:0007669"/>
    <property type="project" value="InterPro"/>
</dbReference>
<reference evidence="3" key="1">
    <citation type="journal article" date="2020" name="bioRxiv">
        <title>Comparative genomics of Chlamydomonas.</title>
        <authorList>
            <person name="Craig R.J."/>
            <person name="Hasan A.R."/>
            <person name="Ness R.W."/>
            <person name="Keightley P.D."/>
        </authorList>
    </citation>
    <scope>NUCLEOTIDE SEQUENCE</scope>
    <source>
        <strain evidence="3">CCAP 11/173</strain>
    </source>
</reference>
<feature type="region of interest" description="Disordered" evidence="1">
    <location>
        <begin position="1200"/>
        <end position="1229"/>
    </location>
</feature>
<feature type="compositionally biased region" description="Acidic residues" evidence="1">
    <location>
        <begin position="1460"/>
        <end position="1476"/>
    </location>
</feature>
<feature type="compositionally biased region" description="Low complexity" evidence="1">
    <location>
        <begin position="2168"/>
        <end position="2179"/>
    </location>
</feature>
<feature type="compositionally biased region" description="Low complexity" evidence="1">
    <location>
        <begin position="1640"/>
        <end position="1658"/>
    </location>
</feature>
<organism evidence="3 4">
    <name type="scientific">Chlamydomonas schloesseri</name>
    <dbReference type="NCBI Taxonomy" id="2026947"/>
    <lineage>
        <taxon>Eukaryota</taxon>
        <taxon>Viridiplantae</taxon>
        <taxon>Chlorophyta</taxon>
        <taxon>core chlorophytes</taxon>
        <taxon>Chlorophyceae</taxon>
        <taxon>CS clade</taxon>
        <taxon>Chlamydomonadales</taxon>
        <taxon>Chlamydomonadaceae</taxon>
        <taxon>Chlamydomonas</taxon>
    </lineage>
</organism>
<feature type="compositionally biased region" description="Gly residues" evidence="1">
    <location>
        <begin position="3844"/>
        <end position="3853"/>
    </location>
</feature>
<feature type="compositionally biased region" description="Basic and acidic residues" evidence="1">
    <location>
        <begin position="4127"/>
        <end position="4137"/>
    </location>
</feature>
<keyword evidence="4" id="KW-1185">Reference proteome</keyword>
<feature type="region of interest" description="Disordered" evidence="1">
    <location>
        <begin position="78"/>
        <end position="100"/>
    </location>
</feature>
<feature type="region of interest" description="Disordered" evidence="1">
    <location>
        <begin position="2955"/>
        <end position="2974"/>
    </location>
</feature>
<dbReference type="InterPro" id="IPR029787">
    <property type="entry name" value="Nucleotide_cyclase"/>
</dbReference>
<gene>
    <name evidence="3" type="ORF">HYH02_007879</name>
</gene>
<feature type="compositionally biased region" description="Low complexity" evidence="1">
    <location>
        <begin position="440"/>
        <end position="456"/>
    </location>
</feature>
<feature type="compositionally biased region" description="Low complexity" evidence="1">
    <location>
        <begin position="1927"/>
        <end position="1941"/>
    </location>
</feature>
<feature type="compositionally biased region" description="Low complexity" evidence="1">
    <location>
        <begin position="2853"/>
        <end position="2882"/>
    </location>
</feature>
<dbReference type="Gene3D" id="3.30.70.1230">
    <property type="entry name" value="Nucleotide cyclase"/>
    <property type="match status" value="3"/>
</dbReference>
<protein>
    <recommendedName>
        <fullName evidence="2">Guanylate cyclase domain-containing protein</fullName>
    </recommendedName>
</protein>
<feature type="region of interest" description="Disordered" evidence="1">
    <location>
        <begin position="2334"/>
        <end position="2399"/>
    </location>
</feature>
<name>A0A835WGL1_9CHLO</name>
<accession>A0A835WGL1</accession>
<feature type="compositionally biased region" description="Low complexity" evidence="1">
    <location>
        <begin position="2549"/>
        <end position="2570"/>
    </location>
</feature>